<gene>
    <name evidence="1" type="ORF">CANTADRAFT_89476</name>
</gene>
<reference evidence="2" key="1">
    <citation type="submission" date="2016-05" db="EMBL/GenBank/DDBJ databases">
        <title>Comparative genomics of biotechnologically important yeasts.</title>
        <authorList>
            <consortium name="DOE Joint Genome Institute"/>
            <person name="Riley R."/>
            <person name="Haridas S."/>
            <person name="Wolfe K.H."/>
            <person name="Lopes M.R."/>
            <person name="Hittinger C.T."/>
            <person name="Goker M."/>
            <person name="Salamov A."/>
            <person name="Wisecaver J."/>
            <person name="Long T.M."/>
            <person name="Aerts A.L."/>
            <person name="Barry K."/>
            <person name="Choi C."/>
            <person name="Clum A."/>
            <person name="Coughlan A.Y."/>
            <person name="Deshpande S."/>
            <person name="Douglass A.P."/>
            <person name="Hanson S.J."/>
            <person name="Klenk H.-P."/>
            <person name="Labutti K."/>
            <person name="Lapidus A."/>
            <person name="Lindquist E."/>
            <person name="Lipzen A."/>
            <person name="Meier-Kolthoff J.P."/>
            <person name="Ohm R.A."/>
            <person name="Otillar R.P."/>
            <person name="Pangilinan J."/>
            <person name="Peng Y."/>
            <person name="Rokas A."/>
            <person name="Rosa C.A."/>
            <person name="Scheuner C."/>
            <person name="Sibirny A.A."/>
            <person name="Slot J.C."/>
            <person name="Stielow J.B."/>
            <person name="Sun H."/>
            <person name="Kurtzman C.P."/>
            <person name="Blackwell M."/>
            <person name="Grigoriev I.V."/>
            <person name="Jeffries T.W."/>
        </authorList>
    </citation>
    <scope>NUCLEOTIDE SEQUENCE [LARGE SCALE GENOMIC DNA]</scope>
    <source>
        <strain evidence="2">NRRL Y-17324</strain>
    </source>
</reference>
<name>A0A1E4SK36_9ASCO</name>
<dbReference type="AlphaFoldDB" id="A0A1E4SK36"/>
<evidence type="ECO:0000313" key="2">
    <source>
        <dbReference type="Proteomes" id="UP000094285"/>
    </source>
</evidence>
<dbReference type="GeneID" id="30985706"/>
<dbReference type="OrthoDB" id="1865897at2759"/>
<dbReference type="Proteomes" id="UP000094285">
    <property type="component" value="Unassembled WGS sequence"/>
</dbReference>
<evidence type="ECO:0008006" key="3">
    <source>
        <dbReference type="Google" id="ProtNLM"/>
    </source>
</evidence>
<protein>
    <recommendedName>
        <fullName evidence="3">RNB-domain-containing protein</fullName>
    </recommendedName>
</protein>
<sequence>MKLSKYVTQIPDYIDSSAYYTTQDLHNTVNETDIPTYPTIPSFKEIIDQNEQSLPVEGSFVEYVDQITRKIKFGVVLKPSDSKFDDNYNRIMVLTMENSIEMVSPTHINYQLYQIVRPDWIGQMRLDEYRTEADLPARLYLVEVLKYFIQQSLEFSEDLSAGLSLVHSQYSKKDNIVPISILEIIESLKFSNKLLNKISDNYFQQSILLMSIHLFVSNSPLWIQSSNLPNYRLTNIVQNGCTNALIYGSNYFLNSISNSQSIDRLNQVSGNEILMREANDFLTKLYNDQQSSSCKSYDDLNFYVTIWEGRHFKFIIDCLKFFIIYPHSVIARLLSKFDVFKDTPVTPGNVYSFLERLKLYNNSQNQLTDIFLSANIIGKPALSQLALSTPGDVQVPSNSEAISSNQFTDKFPHLRKEKSYYKDHVVYGIPILKDPSMSLGSSLAVSLEKVNSRRYTINIHIPDIATKLSPSSDLFNELLQDSISMKSLGKLLQGEQMNKLFDKKLEGHFRFPNQATEEENNWYRVGDIPSHSHNSGMDSRSVTCLTVSLSYNTFDSNPFSNLQDKISISFDSLASVKIKNIQQHELEECLEGKADVSPFRIFKRTVSPSREGQSRLNTEDIHNIGFIYNVLKSHFKIRNLNGASIVHASKSLDPEDSSDMIKDLSYANSGRTNERLITKIELKNSAKKFSRSKFFVDEIESMVASITSLYCAVNKIPVYSYYQENLYDELNPTEDSKAEVAYSKGKDSVLVSHDNLFLPNYYADSFYQTLISRDANGYVSLPANIIGRSFLGKVGLEVSSNGLVSGNLPMGLSNGYVDIIHALDDFEVILNQLQILNFVQLQFHNSFVKRTQSHLENINKSSYLKGYGYNVRGPFESVALTQQQDKIIDSKKLVSFLQTIHKRFWTLKMLEQKLVQEEFEKNSVTEGASYECIITHTGYEVPDMANRISRGFCTELGIEVDVLNSTHNNINIGTVVKCDKVLYFDVVSGACVLKEEQVF</sequence>
<organism evidence="1 2">
    <name type="scientific">Suhomyces tanzawaensis NRRL Y-17324</name>
    <dbReference type="NCBI Taxonomy" id="984487"/>
    <lineage>
        <taxon>Eukaryota</taxon>
        <taxon>Fungi</taxon>
        <taxon>Dikarya</taxon>
        <taxon>Ascomycota</taxon>
        <taxon>Saccharomycotina</taxon>
        <taxon>Pichiomycetes</taxon>
        <taxon>Debaryomycetaceae</taxon>
        <taxon>Suhomyces</taxon>
    </lineage>
</organism>
<keyword evidence="2" id="KW-1185">Reference proteome</keyword>
<dbReference type="RefSeq" id="XP_020064980.1">
    <property type="nucleotide sequence ID" value="XM_020211570.1"/>
</dbReference>
<accession>A0A1E4SK36</accession>
<proteinExistence type="predicted"/>
<dbReference type="STRING" id="984487.A0A1E4SK36"/>
<dbReference type="EMBL" id="KV453911">
    <property type="protein sequence ID" value="ODV79858.1"/>
    <property type="molecule type" value="Genomic_DNA"/>
</dbReference>
<evidence type="ECO:0000313" key="1">
    <source>
        <dbReference type="EMBL" id="ODV79858.1"/>
    </source>
</evidence>